<evidence type="ECO:0000256" key="9">
    <source>
        <dbReference type="ARBA" id="ARBA00022723"/>
    </source>
</evidence>
<dbReference type="HAMAP" id="MF_00108">
    <property type="entry name" value="IspD"/>
    <property type="match status" value="1"/>
</dbReference>
<evidence type="ECO:0000256" key="4">
    <source>
        <dbReference type="ARBA" id="ARBA00004709"/>
    </source>
</evidence>
<feature type="site" description="Positions MEP for the nucleophilic attack" evidence="13">
    <location>
        <position position="222"/>
    </location>
</feature>
<accession>A0ABY4N367</accession>
<dbReference type="EC" id="4.6.1.12" evidence="13"/>
<evidence type="ECO:0000256" key="1">
    <source>
        <dbReference type="ARBA" id="ARBA00000200"/>
    </source>
</evidence>
<feature type="site" description="Transition state stabilizer" evidence="13">
    <location>
        <position position="375"/>
    </location>
</feature>
<dbReference type="CDD" id="cd02516">
    <property type="entry name" value="CDP-ME_synthetase"/>
    <property type="match status" value="1"/>
</dbReference>
<dbReference type="PANTHER" id="PTHR32125:SF4">
    <property type="entry name" value="2-C-METHYL-D-ERYTHRITOL 4-PHOSPHATE CYTIDYLYLTRANSFERASE, CHLOROPLASTIC"/>
    <property type="match status" value="1"/>
</dbReference>
<proteinExistence type="inferred from homology"/>
<dbReference type="InterPro" id="IPR018294">
    <property type="entry name" value="ISPD_synthase_CS"/>
</dbReference>
<dbReference type="GO" id="GO:0050518">
    <property type="term" value="F:2-C-methyl-D-erythritol 4-phosphate cytidylyltransferase activity"/>
    <property type="evidence" value="ECO:0007669"/>
    <property type="project" value="UniProtKB-EC"/>
</dbReference>
<feature type="site" description="Transition state stabilizer" evidence="13">
    <location>
        <position position="20"/>
    </location>
</feature>
<reference evidence="15" key="1">
    <citation type="submission" date="2022-05" db="EMBL/GenBank/DDBJ databases">
        <title>Complete genome sequence of toluene-degrading Gulosibacter sediminis strain ACHW.36C.</title>
        <authorList>
            <person name="Wai A.C."/>
            <person name="Lai G.K."/>
            <person name="Griffin S.D."/>
            <person name="Leung F.C."/>
        </authorList>
    </citation>
    <scope>NUCLEOTIDE SEQUENCE [LARGE SCALE GENOMIC DNA]</scope>
    <source>
        <strain evidence="15">ACHW.36C</strain>
    </source>
</reference>
<comment type="similarity">
    <text evidence="6">Belongs to the IspD/TarI cytidylyltransferase family. IspD subfamily.</text>
</comment>
<feature type="binding site" evidence="13">
    <location>
        <begin position="374"/>
        <end position="377"/>
    </location>
    <ligand>
        <name>4-CDP-2-C-methyl-D-erythritol 2-phosphate</name>
        <dbReference type="ChEBI" id="CHEBI:57919"/>
    </ligand>
</feature>
<evidence type="ECO:0000259" key="14">
    <source>
        <dbReference type="Pfam" id="PF02542"/>
    </source>
</evidence>
<comment type="catalytic activity">
    <reaction evidence="1 13">
        <text>4-CDP-2-C-methyl-D-erythritol 2-phosphate = 2-C-methyl-D-erythritol 2,4-cyclic diphosphate + CMP</text>
        <dbReference type="Rhea" id="RHEA:23864"/>
        <dbReference type="ChEBI" id="CHEBI:57919"/>
        <dbReference type="ChEBI" id="CHEBI:58483"/>
        <dbReference type="ChEBI" id="CHEBI:60377"/>
        <dbReference type="EC" id="4.6.1.12"/>
    </reaction>
</comment>
<evidence type="ECO:0000256" key="6">
    <source>
        <dbReference type="ARBA" id="ARBA00009789"/>
    </source>
</evidence>
<keyword evidence="7 13" id="KW-0808">Transferase</keyword>
<dbReference type="PANTHER" id="PTHR32125">
    <property type="entry name" value="2-C-METHYL-D-ERYTHRITOL 4-PHOSPHATE CYTIDYLYLTRANSFERASE, CHLOROPLASTIC"/>
    <property type="match status" value="1"/>
</dbReference>
<evidence type="ECO:0000256" key="12">
    <source>
        <dbReference type="ARBA" id="ARBA00023268"/>
    </source>
</evidence>
<evidence type="ECO:0000256" key="10">
    <source>
        <dbReference type="ARBA" id="ARBA00023229"/>
    </source>
</evidence>
<feature type="binding site" evidence="13">
    <location>
        <position position="381"/>
    </location>
    <ligand>
        <name>4-CDP-2-C-methyl-D-erythritol 2-phosphate</name>
        <dbReference type="ChEBI" id="CHEBI:57919"/>
    </ligand>
</feature>
<feature type="site" description="Positions MEP for the nucleophilic attack" evidence="13">
    <location>
        <position position="169"/>
    </location>
</feature>
<comment type="caution">
    <text evidence="13">Lacks conserved residue(s) required for the propagation of feature annotation.</text>
</comment>
<evidence type="ECO:0000313" key="15">
    <source>
        <dbReference type="EMBL" id="UQN16076.1"/>
    </source>
</evidence>
<dbReference type="InterPro" id="IPR026596">
    <property type="entry name" value="IspD/F"/>
</dbReference>
<dbReference type="InterPro" id="IPR029044">
    <property type="entry name" value="Nucleotide-diphossugar_trans"/>
</dbReference>
<dbReference type="Pfam" id="PF01128">
    <property type="entry name" value="IspD"/>
    <property type="match status" value="1"/>
</dbReference>
<dbReference type="InterPro" id="IPR034683">
    <property type="entry name" value="IspD/TarI"/>
</dbReference>
<evidence type="ECO:0000256" key="8">
    <source>
        <dbReference type="ARBA" id="ARBA00022695"/>
    </source>
</evidence>
<organism evidence="15">
    <name type="scientific">Gulosibacter sediminis</name>
    <dbReference type="NCBI Taxonomy" id="1729695"/>
    <lineage>
        <taxon>Bacteria</taxon>
        <taxon>Bacillati</taxon>
        <taxon>Actinomycetota</taxon>
        <taxon>Actinomycetes</taxon>
        <taxon>Micrococcales</taxon>
        <taxon>Microbacteriaceae</taxon>
        <taxon>Gulosibacter</taxon>
    </lineage>
</organism>
<dbReference type="SUPFAM" id="SSF53448">
    <property type="entry name" value="Nucleotide-diphospho-sugar transferases"/>
    <property type="match status" value="1"/>
</dbReference>
<evidence type="ECO:0000256" key="11">
    <source>
        <dbReference type="ARBA" id="ARBA00023239"/>
    </source>
</evidence>
<dbReference type="SUPFAM" id="SSF69765">
    <property type="entry name" value="IpsF-like"/>
    <property type="match status" value="1"/>
</dbReference>
<sequence>MHLGVPCTGVVIVAAGSGTRLGFGVPKAFAELAGEPMLAHTVRALDALPGRVAVAIATPPADAERGGIAHELLAALAASMGSERLISAAVVEGGATRYDSVRAAIAQLPDVCDVILVHDAARALTPGELHERVAGAVRATGHGAVPGLPVVDTIKRVDDDEVVLETVDRSPLRAMQTPQGFPADALRRAYERGSVADTDDAATFAAAGGTVKIIPGHEDAFKITTPHDFARVERELARRAGATVELRVGVGTDIHAFDDHSPCWLAGLHFPGEPGLSGHSDGDAASHALVDALLGAAGLGDIGSTFGTDDPRFANAHGEVFLRATRELLEEAGWRIRNATVQVICRRPRFGRRSEEASELLSRVLGAPISVSATTSDGLGFMARTTDGGVFAIATALLENENLR</sequence>
<dbReference type="InterPro" id="IPR003526">
    <property type="entry name" value="MECDP_synthase"/>
</dbReference>
<evidence type="ECO:0000256" key="13">
    <source>
        <dbReference type="HAMAP-Rule" id="MF_01520"/>
    </source>
</evidence>
<protein>
    <recommendedName>
        <fullName evidence="13">Bifunctional enzyme IspD/IspF</fullName>
    </recommendedName>
    <domain>
        <recommendedName>
            <fullName evidence="13">2-C-methyl-D-erythritol 4-phosphate cytidylyltransferase</fullName>
            <ecNumber evidence="13">2.7.7.60</ecNumber>
        </recommendedName>
        <alternativeName>
            <fullName evidence="13">4-diphosphocytidyl-2C-methyl-D-erythritol synthase</fullName>
        </alternativeName>
        <alternativeName>
            <fullName evidence="13">MEP cytidylyltransferase</fullName>
            <shortName evidence="13">MCT</shortName>
        </alternativeName>
    </domain>
    <domain>
        <recommendedName>
            <fullName evidence="13">2-C-methyl-D-erythritol 2,4-cyclodiphosphate synthase</fullName>
            <shortName evidence="13">MECDP-synthase</shortName>
            <shortName evidence="13">MECPP-synthase</shortName>
            <shortName evidence="13">MECPS</shortName>
            <ecNumber evidence="13">4.6.1.12</ecNumber>
        </recommendedName>
    </domain>
</protein>
<feature type="binding site" evidence="13">
    <location>
        <position position="384"/>
    </location>
    <ligand>
        <name>4-CDP-2-C-methyl-D-erythritol 2-phosphate</name>
        <dbReference type="ChEBI" id="CHEBI:57919"/>
    </ligand>
</feature>
<feature type="binding site" evidence="13">
    <location>
        <begin position="253"/>
        <end position="255"/>
    </location>
    <ligand>
        <name>4-CDP-2-C-methyl-D-erythritol 2-phosphate</name>
        <dbReference type="ChEBI" id="CHEBI:57919"/>
    </ligand>
</feature>
<keyword evidence="8 13" id="KW-0548">Nucleotidyltransferase</keyword>
<feature type="region of interest" description="2-C-methyl-D-erythritol 2,4-cyclodiphosphate synthase" evidence="13">
    <location>
        <begin position="247"/>
        <end position="404"/>
    </location>
</feature>
<comment type="similarity">
    <text evidence="13">In the N-terminal section; belongs to the IspD/TarI cytidylyltransferase family. IspD subfamily.</text>
</comment>
<dbReference type="Pfam" id="PF02542">
    <property type="entry name" value="YgbB"/>
    <property type="match status" value="1"/>
</dbReference>
<keyword evidence="10 13" id="KW-0414">Isoprene biosynthesis</keyword>
<dbReference type="EC" id="2.7.7.60" evidence="13"/>
<comment type="similarity">
    <text evidence="13">In the C-terminal section; belongs to the IspF family.</text>
</comment>
<evidence type="ECO:0000256" key="2">
    <source>
        <dbReference type="ARBA" id="ARBA00001282"/>
    </source>
</evidence>
<comment type="cofactor">
    <cofactor evidence="3 13">
        <name>a divalent metal cation</name>
        <dbReference type="ChEBI" id="CHEBI:60240"/>
    </cofactor>
</comment>
<evidence type="ECO:0000256" key="7">
    <source>
        <dbReference type="ARBA" id="ARBA00022679"/>
    </source>
</evidence>
<gene>
    <name evidence="15" type="primary">ispD</name>
    <name evidence="13" type="synonym">ispDF</name>
    <name evidence="15" type="ORF">M3M28_03550</name>
</gene>
<dbReference type="Gene3D" id="3.30.1330.50">
    <property type="entry name" value="2-C-methyl-D-erythritol 2,4-cyclodiphosphate synthase"/>
    <property type="match status" value="1"/>
</dbReference>
<feature type="domain" description="2-C-methyl-D-erythritol 2,4-cyclodiphosphate synthase" evidence="14">
    <location>
        <begin position="246"/>
        <end position="398"/>
    </location>
</feature>
<feature type="site" description="Transition state stabilizer" evidence="13">
    <location>
        <position position="27"/>
    </location>
</feature>
<evidence type="ECO:0000256" key="5">
    <source>
        <dbReference type="ARBA" id="ARBA00004787"/>
    </source>
</evidence>
<comment type="function">
    <text evidence="13">Bifunctional enzyme that catalyzes the formation of 4-diphosphocytidyl-2-C-methyl-D-erythritol from CTP and 2-C-methyl-D-erythritol 4-phosphate (MEP) (IspD), and catalyzes the conversion of 4-diphosphocytidyl-2-C-methyl-D-erythritol 2-phosphate (CDP-ME2P) to 2-C-methyl-D-erythritol 2,4-cyclodiphosphate (ME-CPP) with a corresponding release of cytidine 5-monophosphate (CMP) (IspF).</text>
</comment>
<keyword evidence="12 13" id="KW-0511">Multifunctional enzyme</keyword>
<dbReference type="InterPro" id="IPR036571">
    <property type="entry name" value="MECDP_synthase_sf"/>
</dbReference>
<feature type="binding site" evidence="13">
    <location>
        <position position="287"/>
    </location>
    <ligand>
        <name>a divalent metal cation</name>
        <dbReference type="ChEBI" id="CHEBI:60240"/>
    </ligand>
</feature>
<keyword evidence="11 13" id="KW-0456">Lyase</keyword>
<dbReference type="PROSITE" id="PS01350">
    <property type="entry name" value="ISPF"/>
    <property type="match status" value="1"/>
</dbReference>
<dbReference type="NCBIfam" id="TIGR00453">
    <property type="entry name" value="ispD"/>
    <property type="match status" value="1"/>
</dbReference>
<feature type="region of interest" description="2-C-methyl-D-erythritol 4-phosphate cytidylyltransferase" evidence="13">
    <location>
        <begin position="1"/>
        <end position="246"/>
    </location>
</feature>
<keyword evidence="9 13" id="KW-0479">Metal-binding</keyword>
<dbReference type="EMBL" id="CP097160">
    <property type="protein sequence ID" value="UQN16076.1"/>
    <property type="molecule type" value="Genomic_DNA"/>
</dbReference>
<dbReference type="NCBIfam" id="TIGR00151">
    <property type="entry name" value="ispF"/>
    <property type="match status" value="1"/>
</dbReference>
<comment type="pathway">
    <text evidence="5 13">Isoprenoid biosynthesis; isopentenyl diphosphate biosynthesis via DXP pathway; isopentenyl diphosphate from 1-deoxy-D-xylulose 5-phosphate: step 2/6.</text>
</comment>
<dbReference type="CDD" id="cd00554">
    <property type="entry name" value="MECDP_synthase"/>
    <property type="match status" value="1"/>
</dbReference>
<name>A0ABY4N367_9MICO</name>
<evidence type="ECO:0000256" key="3">
    <source>
        <dbReference type="ARBA" id="ARBA00001968"/>
    </source>
</evidence>
<dbReference type="InterPro" id="IPR001228">
    <property type="entry name" value="IspD"/>
</dbReference>
<dbReference type="HAMAP" id="MF_00107">
    <property type="entry name" value="IspF"/>
    <property type="match status" value="1"/>
</dbReference>
<feature type="site" description="Transition state stabilizer" evidence="13">
    <location>
        <position position="279"/>
    </location>
</feature>
<feature type="binding site" evidence="13">
    <location>
        <position position="253"/>
    </location>
    <ligand>
        <name>a divalent metal cation</name>
        <dbReference type="ChEBI" id="CHEBI:60240"/>
    </ligand>
</feature>
<dbReference type="InterPro" id="IPR050088">
    <property type="entry name" value="IspD/TarI_cytidylyltransf_bact"/>
</dbReference>
<dbReference type="InterPro" id="IPR020555">
    <property type="entry name" value="MECDP_synthase_CS"/>
</dbReference>
<feature type="binding site" evidence="13">
    <location>
        <position position="255"/>
    </location>
    <ligand>
        <name>a divalent metal cation</name>
        <dbReference type="ChEBI" id="CHEBI:60240"/>
    </ligand>
</feature>
<comment type="pathway">
    <text evidence="4 13">Isoprenoid biosynthesis; isopentenyl diphosphate biosynthesis via DXP pathway; isopentenyl diphosphate from 1-deoxy-D-xylulose 5-phosphate: step 4/6.</text>
</comment>
<feature type="binding site" evidence="13">
    <location>
        <begin position="301"/>
        <end position="303"/>
    </location>
    <ligand>
        <name>4-CDP-2-C-methyl-D-erythritol 2-phosphate</name>
        <dbReference type="ChEBI" id="CHEBI:57919"/>
    </ligand>
</feature>
<dbReference type="Gene3D" id="3.90.550.10">
    <property type="entry name" value="Spore Coat Polysaccharide Biosynthesis Protein SpsA, Chain A"/>
    <property type="match status" value="1"/>
</dbReference>
<dbReference type="PROSITE" id="PS01295">
    <property type="entry name" value="ISPD"/>
    <property type="match status" value="1"/>
</dbReference>
<dbReference type="HAMAP" id="MF_01520">
    <property type="entry name" value="IspDF"/>
    <property type="match status" value="1"/>
</dbReference>
<comment type="catalytic activity">
    <reaction evidence="2 13">
        <text>2-C-methyl-D-erythritol 4-phosphate + CTP + H(+) = 4-CDP-2-C-methyl-D-erythritol + diphosphate</text>
        <dbReference type="Rhea" id="RHEA:13429"/>
        <dbReference type="ChEBI" id="CHEBI:15378"/>
        <dbReference type="ChEBI" id="CHEBI:33019"/>
        <dbReference type="ChEBI" id="CHEBI:37563"/>
        <dbReference type="ChEBI" id="CHEBI:57823"/>
        <dbReference type="ChEBI" id="CHEBI:58262"/>
        <dbReference type="EC" id="2.7.7.60"/>
    </reaction>
</comment>
<feature type="binding site" evidence="13">
    <location>
        <begin position="279"/>
        <end position="280"/>
    </location>
    <ligand>
        <name>4-CDP-2-C-methyl-D-erythritol 2-phosphate</name>
        <dbReference type="ChEBI" id="CHEBI:57919"/>
    </ligand>
</feature>